<sequence length="45" mass="5268">MGKNSKSNSKKCLNKGGVMFPFYFFIAVYIMALYFHYCRGKNESF</sequence>
<gene>
    <name evidence="2" type="ORF">LAh8_14</name>
</gene>
<organism evidence="2 3">
    <name type="scientific">Aeromonas phage LAh_8</name>
    <dbReference type="NCBI Taxonomy" id="2591032"/>
    <lineage>
        <taxon>Viruses</taxon>
        <taxon>Duplodnaviria</taxon>
        <taxon>Heunggongvirae</taxon>
        <taxon>Uroviricota</taxon>
        <taxon>Caudoviricetes</taxon>
        <taxon>Grimontviridae</taxon>
        <taxon>Lahexavirus</taxon>
        <taxon>Lahexavirus LAh8</taxon>
    </lineage>
</organism>
<keyword evidence="1" id="KW-0472">Membrane</keyword>
<dbReference type="EMBL" id="MK838114">
    <property type="protein sequence ID" value="QDH46856.1"/>
    <property type="molecule type" value="Genomic_DNA"/>
</dbReference>
<feature type="transmembrane region" description="Helical" evidence="1">
    <location>
        <begin position="20"/>
        <end position="37"/>
    </location>
</feature>
<keyword evidence="1" id="KW-1133">Transmembrane helix</keyword>
<evidence type="ECO:0000313" key="3">
    <source>
        <dbReference type="Proteomes" id="UP000316999"/>
    </source>
</evidence>
<reference evidence="2 3" key="1">
    <citation type="submission" date="2019-04" db="EMBL/GenBank/DDBJ databases">
        <title>Novel bacteriophages capable of disrupting biofilms from clinical strains of Aeromonas hydrophila with intrinsic antibiotic resistance.</title>
        <authorList>
            <person name="Kabwe M."/>
            <person name="Brown T.L."/>
            <person name="Speirs L."/>
            <person name="Ku H."/>
            <person name="Leach M."/>
            <person name="Chan H.T."/>
            <person name="Petrovski S."/>
            <person name="Lock P."/>
            <person name="Tucci J."/>
        </authorList>
    </citation>
    <scope>NUCLEOTIDE SEQUENCE [LARGE SCALE GENOMIC DNA]</scope>
</reference>
<keyword evidence="3" id="KW-1185">Reference proteome</keyword>
<protein>
    <submittedName>
        <fullName evidence="2">Uncharacterized protein</fullName>
    </submittedName>
</protein>
<evidence type="ECO:0000313" key="2">
    <source>
        <dbReference type="EMBL" id="QDH46856.1"/>
    </source>
</evidence>
<name>A0A514A0S7_9CAUD</name>
<accession>A0A514A0S7</accession>
<dbReference type="Proteomes" id="UP000316999">
    <property type="component" value="Segment"/>
</dbReference>
<evidence type="ECO:0000256" key="1">
    <source>
        <dbReference type="SAM" id="Phobius"/>
    </source>
</evidence>
<keyword evidence="1" id="KW-0812">Transmembrane</keyword>
<proteinExistence type="predicted"/>